<reference evidence="2 4" key="2">
    <citation type="submission" date="2018-11" db="EMBL/GenBank/DDBJ databases">
        <title>Species Designations Belie Phenotypic and Genotypic Heterogeneity in Oral Streptococci.</title>
        <authorList>
            <person name="Velsko I."/>
        </authorList>
    </citation>
    <scope>NUCLEOTIDE SEQUENCE [LARGE SCALE GENOMIC DNA]</scope>
    <source>
        <strain evidence="2 4">BCC10</strain>
    </source>
</reference>
<proteinExistence type="predicted"/>
<dbReference type="AlphaFoldDB" id="A0A139QE58"/>
<sequence>MKEQLKLAPKENQPVRKHRTVFTSTKGLIRKQKWVVLDIDEYGITYHSNPGYKGEMFSSMYLVLQEIKIDERSFTLTIKNNDHEVYVIDLKKLDGDLWSNFQIIKEKIASFAGNKLRN</sequence>
<accession>A0A139QE58</accession>
<dbReference type="Proteomes" id="UP000070220">
    <property type="component" value="Unassembled WGS sequence"/>
</dbReference>
<evidence type="ECO:0000313" key="4">
    <source>
        <dbReference type="Proteomes" id="UP000281558"/>
    </source>
</evidence>
<protein>
    <submittedName>
        <fullName evidence="1">Uncharacterized protein</fullName>
    </submittedName>
</protein>
<gene>
    <name evidence="2" type="ORF">D8801_08905</name>
    <name evidence="1" type="ORF">SORDD30_00167</name>
</gene>
<dbReference type="PATRIC" id="fig|1303.83.peg.175"/>
<comment type="caution">
    <text evidence="1">The sequence shown here is derived from an EMBL/GenBank/DDBJ whole genome shotgun (WGS) entry which is preliminary data.</text>
</comment>
<dbReference type="EMBL" id="RJPK01000008">
    <property type="protein sequence ID" value="RSJ68284.1"/>
    <property type="molecule type" value="Genomic_DNA"/>
</dbReference>
<organism evidence="1 3">
    <name type="scientific">Streptococcus oralis</name>
    <dbReference type="NCBI Taxonomy" id="1303"/>
    <lineage>
        <taxon>Bacteria</taxon>
        <taxon>Bacillati</taxon>
        <taxon>Bacillota</taxon>
        <taxon>Bacilli</taxon>
        <taxon>Lactobacillales</taxon>
        <taxon>Streptococcaceae</taxon>
        <taxon>Streptococcus</taxon>
    </lineage>
</organism>
<dbReference type="Proteomes" id="UP000281558">
    <property type="component" value="Unassembled WGS sequence"/>
</dbReference>
<evidence type="ECO:0000313" key="1">
    <source>
        <dbReference type="EMBL" id="KXU00785.1"/>
    </source>
</evidence>
<evidence type="ECO:0000313" key="2">
    <source>
        <dbReference type="EMBL" id="RSJ68284.1"/>
    </source>
</evidence>
<dbReference type="EMBL" id="LQRP01000002">
    <property type="protein sequence ID" value="KXU00785.1"/>
    <property type="molecule type" value="Genomic_DNA"/>
</dbReference>
<name>A0A139QE58_STROR</name>
<reference evidence="1 3" key="1">
    <citation type="submission" date="2016-01" db="EMBL/GenBank/DDBJ databases">
        <title>Highly variable Streptococcus oralis are common among viridans streptococci isolated from primates.</title>
        <authorList>
            <person name="Denapaite D."/>
            <person name="Rieger M."/>
            <person name="Koendgen S."/>
            <person name="Brueckner R."/>
            <person name="Ochigava I."/>
            <person name="Kappeler P."/>
            <person name="Maetz-Rensing K."/>
            <person name="Leendertz F."/>
            <person name="Hakenbeck R."/>
        </authorList>
    </citation>
    <scope>NUCLEOTIDE SEQUENCE [LARGE SCALE GENOMIC DNA]</scope>
    <source>
        <strain evidence="1 3">DD30</strain>
    </source>
</reference>
<evidence type="ECO:0000313" key="3">
    <source>
        <dbReference type="Proteomes" id="UP000070220"/>
    </source>
</evidence>
<dbReference type="RefSeq" id="WP_042902910.1">
    <property type="nucleotide sequence ID" value="NZ_JALDVI010000006.1"/>
</dbReference>